<name>A0AA38WYK7_9EURO</name>
<comment type="caution">
    <text evidence="2">The sequence shown here is derived from an EMBL/GenBank/DDBJ whole genome shotgun (WGS) entry which is preliminary data.</text>
</comment>
<accession>A0AA38WYK7</accession>
<dbReference type="Pfam" id="PF13924">
    <property type="entry name" value="Lipocalin_5"/>
    <property type="match status" value="1"/>
</dbReference>
<reference evidence="2" key="1">
    <citation type="submission" date="2022-10" db="EMBL/GenBank/DDBJ databases">
        <title>Culturing micro-colonial fungi from biological soil crusts in the Mojave desert and describing Neophaeococcomyces mojavensis, and introducing the new genera and species Taxawa tesnikishii.</title>
        <authorList>
            <person name="Kurbessoian T."/>
            <person name="Stajich J.E."/>
        </authorList>
    </citation>
    <scope>NUCLEOTIDE SEQUENCE</scope>
    <source>
        <strain evidence="2">TK_41</strain>
    </source>
</reference>
<organism evidence="2 3">
    <name type="scientific">Cladophialophora chaetospira</name>
    <dbReference type="NCBI Taxonomy" id="386627"/>
    <lineage>
        <taxon>Eukaryota</taxon>
        <taxon>Fungi</taxon>
        <taxon>Dikarya</taxon>
        <taxon>Ascomycota</taxon>
        <taxon>Pezizomycotina</taxon>
        <taxon>Eurotiomycetes</taxon>
        <taxon>Chaetothyriomycetidae</taxon>
        <taxon>Chaetothyriales</taxon>
        <taxon>Herpotrichiellaceae</taxon>
        <taxon>Cladophialophora</taxon>
    </lineage>
</organism>
<evidence type="ECO:0000313" key="3">
    <source>
        <dbReference type="Proteomes" id="UP001172673"/>
    </source>
</evidence>
<dbReference type="AlphaFoldDB" id="A0AA38WYK7"/>
<feature type="domain" description="Lipocalin-like" evidence="1">
    <location>
        <begin position="14"/>
        <end position="161"/>
    </location>
</feature>
<evidence type="ECO:0000259" key="1">
    <source>
        <dbReference type="Pfam" id="PF13924"/>
    </source>
</evidence>
<dbReference type="InterPro" id="IPR024311">
    <property type="entry name" value="Lipocalin-like"/>
</dbReference>
<proteinExistence type="predicted"/>
<evidence type="ECO:0000313" key="2">
    <source>
        <dbReference type="EMBL" id="KAJ9603536.1"/>
    </source>
</evidence>
<dbReference type="EMBL" id="JAPDRK010000021">
    <property type="protein sequence ID" value="KAJ9603536.1"/>
    <property type="molecule type" value="Genomic_DNA"/>
</dbReference>
<sequence length="171" mass="19204">MAYSNGDTLRSKLVGSWELTEFCTYLPNDKTNKTYPMGGNVKGIIMYNHDGYFGAQLQVPGQKSFGEDKGGGSESDWAQMGRNYVAYTGQFYLNEQGDEEGRPVVVHHAECAMLPYFLGTTQRRLVNIFDKDDGRYLVLSVDEPMNLVSDQAQMAELTWRRLPDNQASSPP</sequence>
<gene>
    <name evidence="2" type="ORF">H2200_011722</name>
</gene>
<keyword evidence="3" id="KW-1185">Reference proteome</keyword>
<dbReference type="Proteomes" id="UP001172673">
    <property type="component" value="Unassembled WGS sequence"/>
</dbReference>
<protein>
    <recommendedName>
        <fullName evidence="1">Lipocalin-like domain-containing protein</fullName>
    </recommendedName>
</protein>